<dbReference type="AlphaFoldDB" id="A0A512E3S8"/>
<comment type="similarity">
    <text evidence="1">Belongs to the 'phage' integrase family.</text>
</comment>
<keyword evidence="4" id="KW-0233">DNA recombination</keyword>
<evidence type="ECO:0000313" key="6">
    <source>
        <dbReference type="EMBL" id="GEO43386.1"/>
    </source>
</evidence>
<reference evidence="6 7" key="1">
    <citation type="submission" date="2019-07" db="EMBL/GenBank/DDBJ databases">
        <title>Whole genome shotgun sequence of Skermanella aerolata NBRC 106429.</title>
        <authorList>
            <person name="Hosoyama A."/>
            <person name="Uohara A."/>
            <person name="Ohji S."/>
            <person name="Ichikawa N."/>
        </authorList>
    </citation>
    <scope>NUCLEOTIDE SEQUENCE [LARGE SCALE GENOMIC DNA]</scope>
    <source>
        <strain evidence="6 7">NBRC 106429</strain>
    </source>
</reference>
<feature type="domain" description="Tyr recombinase" evidence="5">
    <location>
        <begin position="111"/>
        <end position="314"/>
    </location>
</feature>
<dbReference type="PROSITE" id="PS51898">
    <property type="entry name" value="TYR_RECOMBINASE"/>
    <property type="match status" value="1"/>
</dbReference>
<dbReference type="InterPro" id="IPR010998">
    <property type="entry name" value="Integrase_recombinase_N"/>
</dbReference>
<dbReference type="InterPro" id="IPR050090">
    <property type="entry name" value="Tyrosine_recombinase_XerCD"/>
</dbReference>
<dbReference type="OrthoDB" id="5464621at2"/>
<keyword evidence="7" id="KW-1185">Reference proteome</keyword>
<keyword evidence="3" id="KW-0238">DNA-binding</keyword>
<protein>
    <submittedName>
        <fullName evidence="6">Putative integrase/recombinase y4rB</fullName>
    </submittedName>
</protein>
<comment type="caution">
    <text evidence="6">The sequence shown here is derived from an EMBL/GenBank/DDBJ whole genome shotgun (WGS) entry which is preliminary data.</text>
</comment>
<organism evidence="6 7">
    <name type="scientific">Skermanella aerolata</name>
    <dbReference type="NCBI Taxonomy" id="393310"/>
    <lineage>
        <taxon>Bacteria</taxon>
        <taxon>Pseudomonadati</taxon>
        <taxon>Pseudomonadota</taxon>
        <taxon>Alphaproteobacteria</taxon>
        <taxon>Rhodospirillales</taxon>
        <taxon>Azospirillaceae</taxon>
        <taxon>Skermanella</taxon>
    </lineage>
</organism>
<dbReference type="Proteomes" id="UP000321523">
    <property type="component" value="Unassembled WGS sequence"/>
</dbReference>
<dbReference type="SUPFAM" id="SSF56349">
    <property type="entry name" value="DNA breaking-rejoining enzymes"/>
    <property type="match status" value="1"/>
</dbReference>
<dbReference type="InterPro" id="IPR002104">
    <property type="entry name" value="Integrase_catalytic"/>
</dbReference>
<name>A0A512E3S8_9PROT</name>
<dbReference type="GO" id="GO:0006310">
    <property type="term" value="P:DNA recombination"/>
    <property type="evidence" value="ECO:0007669"/>
    <property type="project" value="UniProtKB-KW"/>
</dbReference>
<evidence type="ECO:0000256" key="3">
    <source>
        <dbReference type="ARBA" id="ARBA00023125"/>
    </source>
</evidence>
<dbReference type="GO" id="GO:0003677">
    <property type="term" value="F:DNA binding"/>
    <property type="evidence" value="ECO:0007669"/>
    <property type="project" value="UniProtKB-KW"/>
</dbReference>
<evidence type="ECO:0000256" key="4">
    <source>
        <dbReference type="ARBA" id="ARBA00023172"/>
    </source>
</evidence>
<dbReference type="GO" id="GO:0015074">
    <property type="term" value="P:DNA integration"/>
    <property type="evidence" value="ECO:0007669"/>
    <property type="project" value="UniProtKB-KW"/>
</dbReference>
<dbReference type="InterPro" id="IPR013762">
    <property type="entry name" value="Integrase-like_cat_sf"/>
</dbReference>
<dbReference type="PANTHER" id="PTHR30349">
    <property type="entry name" value="PHAGE INTEGRASE-RELATED"/>
    <property type="match status" value="1"/>
</dbReference>
<keyword evidence="2" id="KW-0229">DNA integration</keyword>
<dbReference type="Gene3D" id="1.10.150.130">
    <property type="match status" value="1"/>
</dbReference>
<accession>A0A512E3S8</accession>
<dbReference type="PANTHER" id="PTHR30349:SF64">
    <property type="entry name" value="PROPHAGE INTEGRASE INTD-RELATED"/>
    <property type="match status" value="1"/>
</dbReference>
<evidence type="ECO:0000256" key="1">
    <source>
        <dbReference type="ARBA" id="ARBA00008857"/>
    </source>
</evidence>
<evidence type="ECO:0000313" key="7">
    <source>
        <dbReference type="Proteomes" id="UP000321523"/>
    </source>
</evidence>
<evidence type="ECO:0000259" key="5">
    <source>
        <dbReference type="PROSITE" id="PS51898"/>
    </source>
</evidence>
<gene>
    <name evidence="6" type="ORF">SAE02_75340</name>
</gene>
<evidence type="ECO:0000256" key="2">
    <source>
        <dbReference type="ARBA" id="ARBA00022908"/>
    </source>
</evidence>
<dbReference type="RefSeq" id="WP_044436996.1">
    <property type="nucleotide sequence ID" value="NZ_BJYZ01000080.1"/>
</dbReference>
<dbReference type="Pfam" id="PF00589">
    <property type="entry name" value="Phage_integrase"/>
    <property type="match status" value="1"/>
</dbReference>
<proteinExistence type="inferred from homology"/>
<dbReference type="InterPro" id="IPR011010">
    <property type="entry name" value="DNA_brk_join_enz"/>
</dbReference>
<dbReference type="Gene3D" id="1.10.443.10">
    <property type="entry name" value="Intergrase catalytic core"/>
    <property type="match status" value="1"/>
</dbReference>
<dbReference type="EMBL" id="BJYZ01000080">
    <property type="protein sequence ID" value="GEO43386.1"/>
    <property type="molecule type" value="Genomic_DNA"/>
</dbReference>
<sequence length="329" mass="36634">MRPVNINLVSPLAEPIRRFVAHKRALNRRFDTEERALRLLDRYLVEQSVTDLAGVTPSVLNAFLAGRPRHRPRSYNHLLGVARRLFDWMVDQEIITTSPVRLRPRRETAQRLPYLFDLPHACRLIEVAAALPDQNKAPLRGPTYATIFALLYGLGLRVGEVARLTRADVDLGRRLLVIRQTKFAKSRYVPFGPHMAARLGAYIDLRERRSGALTPEAPVFSFTQGRGLHPGTISQTFHALVPRLGLVLPAGGGLPRVHDLRHSFAVGTLLRWYREGADPAVRLLHLSTFLGHVDPASTAVYLTITADLLQAAGERFERLAAPLSTGGAP</sequence>